<feature type="coiled-coil region" evidence="1">
    <location>
        <begin position="181"/>
        <end position="212"/>
    </location>
</feature>
<evidence type="ECO:0000256" key="1">
    <source>
        <dbReference type="SAM" id="Coils"/>
    </source>
</evidence>
<keyword evidence="3" id="KW-1185">Reference proteome</keyword>
<dbReference type="EMBL" id="BQNB010019321">
    <property type="protein sequence ID" value="GJT84068.1"/>
    <property type="molecule type" value="Genomic_DNA"/>
</dbReference>
<evidence type="ECO:0000313" key="3">
    <source>
        <dbReference type="Proteomes" id="UP001151760"/>
    </source>
</evidence>
<gene>
    <name evidence="2" type="ORF">Tco_1058410</name>
</gene>
<name>A0ABQ5HA75_9ASTR</name>
<reference evidence="2" key="2">
    <citation type="submission" date="2022-01" db="EMBL/GenBank/DDBJ databases">
        <authorList>
            <person name="Yamashiro T."/>
            <person name="Shiraishi A."/>
            <person name="Satake H."/>
            <person name="Nakayama K."/>
        </authorList>
    </citation>
    <scope>NUCLEOTIDE SEQUENCE</scope>
</reference>
<sequence length="259" mass="29070">MEELRCIMFKGDSQRVMKAVGPGCTKPKRPNNSEWFKEKMFLVRDLESRAVLDEEQMAFLEDNRDAVTTGQGSQELTTQAIFQTDDLDAFDSNCDEAPSASVVLMAKLSAYDSNVLSEVPSHDINLDHNVFDNNVHELQYYEKPSFIDDSNIESTSDSGFHGSSSSSSTLGAGGALSKGDNKLLTTTVDVLKKEMKEKEDKYLDEIIALEKKKKALDKIVYKMVQSTQTLHMLKKPQVFYDDNHKTALGYQNPLYLTKA</sequence>
<dbReference type="Proteomes" id="UP001151760">
    <property type="component" value="Unassembled WGS sequence"/>
</dbReference>
<evidence type="ECO:0000313" key="2">
    <source>
        <dbReference type="EMBL" id="GJT84068.1"/>
    </source>
</evidence>
<keyword evidence="1" id="KW-0175">Coiled coil</keyword>
<proteinExistence type="predicted"/>
<reference evidence="2" key="1">
    <citation type="journal article" date="2022" name="Int. J. Mol. Sci.">
        <title>Draft Genome of Tanacetum Coccineum: Genomic Comparison of Closely Related Tanacetum-Family Plants.</title>
        <authorList>
            <person name="Yamashiro T."/>
            <person name="Shiraishi A."/>
            <person name="Nakayama K."/>
            <person name="Satake H."/>
        </authorList>
    </citation>
    <scope>NUCLEOTIDE SEQUENCE</scope>
</reference>
<organism evidence="2 3">
    <name type="scientific">Tanacetum coccineum</name>
    <dbReference type="NCBI Taxonomy" id="301880"/>
    <lineage>
        <taxon>Eukaryota</taxon>
        <taxon>Viridiplantae</taxon>
        <taxon>Streptophyta</taxon>
        <taxon>Embryophyta</taxon>
        <taxon>Tracheophyta</taxon>
        <taxon>Spermatophyta</taxon>
        <taxon>Magnoliopsida</taxon>
        <taxon>eudicotyledons</taxon>
        <taxon>Gunneridae</taxon>
        <taxon>Pentapetalae</taxon>
        <taxon>asterids</taxon>
        <taxon>campanulids</taxon>
        <taxon>Asterales</taxon>
        <taxon>Asteraceae</taxon>
        <taxon>Asteroideae</taxon>
        <taxon>Anthemideae</taxon>
        <taxon>Anthemidinae</taxon>
        <taxon>Tanacetum</taxon>
    </lineage>
</organism>
<protein>
    <recommendedName>
        <fullName evidence="4">Retrovirus-related Pol polyprotein from transposon TNT 1-94</fullName>
    </recommendedName>
</protein>
<comment type="caution">
    <text evidence="2">The sequence shown here is derived from an EMBL/GenBank/DDBJ whole genome shotgun (WGS) entry which is preliminary data.</text>
</comment>
<accession>A0ABQ5HA75</accession>
<evidence type="ECO:0008006" key="4">
    <source>
        <dbReference type="Google" id="ProtNLM"/>
    </source>
</evidence>